<reference evidence="1 2" key="1">
    <citation type="submission" date="2021-03" db="EMBL/GenBank/DDBJ databases">
        <title>Genomic Encyclopedia of Type Strains, Phase IV (KMG-IV): sequencing the most valuable type-strain genomes for metagenomic binning, comparative biology and taxonomic classification.</title>
        <authorList>
            <person name="Goeker M."/>
        </authorList>
    </citation>
    <scope>NUCLEOTIDE SEQUENCE [LARGE SCALE GENOMIC DNA]</scope>
    <source>
        <strain evidence="1 2">DSM 26427</strain>
    </source>
</reference>
<sequence length="159" mass="17521">MTSHPEIKTQKSILVFLPRRAAQVIVSKLIEHGYGANAVHSVPELFDALRSDSYCLAVTTRPDIDMVRNIKSMPVVNLEVFFHSVGIIGDGVTSSKQFDGKAFLERVKALSEPRSTRSAAIHAHTAANANSSGARRQMSRWWEAARSYLDSRARAGAKK</sequence>
<keyword evidence="2" id="KW-1185">Reference proteome</keyword>
<comment type="caution">
    <text evidence="1">The sequence shown here is derived from an EMBL/GenBank/DDBJ whole genome shotgun (WGS) entry which is preliminary data.</text>
</comment>
<proteinExistence type="predicted"/>
<protein>
    <submittedName>
        <fullName evidence="1">Uncharacterized protein</fullName>
    </submittedName>
</protein>
<evidence type="ECO:0000313" key="1">
    <source>
        <dbReference type="EMBL" id="MBP1860447.1"/>
    </source>
</evidence>
<accession>A0ABS4ER78</accession>
<dbReference type="EMBL" id="JAGGJV010000007">
    <property type="protein sequence ID" value="MBP1860447.1"/>
    <property type="molecule type" value="Genomic_DNA"/>
</dbReference>
<name>A0ABS4ER78_9HYPH</name>
<gene>
    <name evidence="1" type="ORF">J2Z75_003968</name>
</gene>
<evidence type="ECO:0000313" key="2">
    <source>
        <dbReference type="Proteomes" id="UP000823786"/>
    </source>
</evidence>
<dbReference type="Proteomes" id="UP000823786">
    <property type="component" value="Unassembled WGS sequence"/>
</dbReference>
<organism evidence="1 2">
    <name type="scientific">Rhizobium herbae</name>
    <dbReference type="NCBI Taxonomy" id="508661"/>
    <lineage>
        <taxon>Bacteria</taxon>
        <taxon>Pseudomonadati</taxon>
        <taxon>Pseudomonadota</taxon>
        <taxon>Alphaproteobacteria</taxon>
        <taxon>Hyphomicrobiales</taxon>
        <taxon>Rhizobiaceae</taxon>
        <taxon>Rhizobium/Agrobacterium group</taxon>
        <taxon>Rhizobium</taxon>
    </lineage>
</organism>